<feature type="compositionally biased region" description="Basic residues" evidence="1">
    <location>
        <begin position="11"/>
        <end position="21"/>
    </location>
</feature>
<dbReference type="KEGG" id="qsa:O6P43_030222"/>
<dbReference type="EMBL" id="JARAOO010000012">
    <property type="protein sequence ID" value="KAJ7949944.1"/>
    <property type="molecule type" value="Genomic_DNA"/>
</dbReference>
<organism evidence="2 3">
    <name type="scientific">Quillaja saponaria</name>
    <name type="common">Soap bark tree</name>
    <dbReference type="NCBI Taxonomy" id="32244"/>
    <lineage>
        <taxon>Eukaryota</taxon>
        <taxon>Viridiplantae</taxon>
        <taxon>Streptophyta</taxon>
        <taxon>Embryophyta</taxon>
        <taxon>Tracheophyta</taxon>
        <taxon>Spermatophyta</taxon>
        <taxon>Magnoliopsida</taxon>
        <taxon>eudicotyledons</taxon>
        <taxon>Gunneridae</taxon>
        <taxon>Pentapetalae</taxon>
        <taxon>rosids</taxon>
        <taxon>fabids</taxon>
        <taxon>Fabales</taxon>
        <taxon>Quillajaceae</taxon>
        <taxon>Quillaja</taxon>
    </lineage>
</organism>
<name>A0AAD7L1Q4_QUISA</name>
<feature type="compositionally biased region" description="Basic and acidic residues" evidence="1">
    <location>
        <begin position="1"/>
        <end position="10"/>
    </location>
</feature>
<comment type="caution">
    <text evidence="2">The sequence shown here is derived from an EMBL/GenBank/DDBJ whole genome shotgun (WGS) entry which is preliminary data.</text>
</comment>
<evidence type="ECO:0000256" key="1">
    <source>
        <dbReference type="SAM" id="MobiDB-lite"/>
    </source>
</evidence>
<protein>
    <submittedName>
        <fullName evidence="2">Uncharacterized protein</fullName>
    </submittedName>
</protein>
<accession>A0AAD7L1Q4</accession>
<feature type="region of interest" description="Disordered" evidence="1">
    <location>
        <begin position="95"/>
        <end position="120"/>
    </location>
</feature>
<feature type="region of interest" description="Disordered" evidence="1">
    <location>
        <begin position="1"/>
        <end position="30"/>
    </location>
</feature>
<gene>
    <name evidence="2" type="ORF">O6P43_030222</name>
</gene>
<evidence type="ECO:0000313" key="3">
    <source>
        <dbReference type="Proteomes" id="UP001163823"/>
    </source>
</evidence>
<reference evidence="2" key="1">
    <citation type="journal article" date="2023" name="Science">
        <title>Elucidation of the pathway for biosynthesis of saponin adjuvants from the soapbark tree.</title>
        <authorList>
            <person name="Reed J."/>
            <person name="Orme A."/>
            <person name="El-Demerdash A."/>
            <person name="Owen C."/>
            <person name="Martin L.B.B."/>
            <person name="Misra R.C."/>
            <person name="Kikuchi S."/>
            <person name="Rejzek M."/>
            <person name="Martin A.C."/>
            <person name="Harkess A."/>
            <person name="Leebens-Mack J."/>
            <person name="Louveau T."/>
            <person name="Stephenson M.J."/>
            <person name="Osbourn A."/>
        </authorList>
    </citation>
    <scope>NUCLEOTIDE SEQUENCE</scope>
    <source>
        <strain evidence="2">S10</strain>
    </source>
</reference>
<proteinExistence type="predicted"/>
<feature type="compositionally biased region" description="Basic and acidic residues" evidence="1">
    <location>
        <begin position="98"/>
        <end position="110"/>
    </location>
</feature>
<evidence type="ECO:0000313" key="2">
    <source>
        <dbReference type="EMBL" id="KAJ7949944.1"/>
    </source>
</evidence>
<keyword evidence="3" id="KW-1185">Reference proteome</keyword>
<dbReference type="AlphaFoldDB" id="A0AAD7L1Q4"/>
<dbReference type="Proteomes" id="UP001163823">
    <property type="component" value="Chromosome 12"/>
</dbReference>
<sequence length="128" mass="14738">MKNQNEDRDDKKKRRKSKNMGKKSQVFTANEQLERHYKDAGTKNVVTVNEAVKLDTEAEMNCQMKCRESLSGESGIEGILKLEYILLQNAYQSCGGDSRMKNSKPNDDQRKLKRDTKALSPHFQRLIT</sequence>